<gene>
    <name evidence="2" type="ORF">SBAD_LOCUS2452</name>
</gene>
<name>A0A183IFQ8_9BILA</name>
<dbReference type="Proteomes" id="UP000270296">
    <property type="component" value="Unassembled WGS sequence"/>
</dbReference>
<keyword evidence="3" id="KW-1185">Reference proteome</keyword>
<dbReference type="AlphaFoldDB" id="A0A183IFQ8"/>
<dbReference type="WBParaSite" id="SBAD_0000256901-mRNA-1">
    <property type="protein sequence ID" value="SBAD_0000256901-mRNA-1"/>
    <property type="gene ID" value="SBAD_0000256901"/>
</dbReference>
<evidence type="ECO:0000313" key="4">
    <source>
        <dbReference type="WBParaSite" id="SBAD_0000256901-mRNA-1"/>
    </source>
</evidence>
<accession>A0A183IFQ8</accession>
<dbReference type="EMBL" id="UZAM01007233">
    <property type="protein sequence ID" value="VDO97671.1"/>
    <property type="molecule type" value="Genomic_DNA"/>
</dbReference>
<evidence type="ECO:0000259" key="1">
    <source>
        <dbReference type="Pfam" id="PF08148"/>
    </source>
</evidence>
<evidence type="ECO:0000313" key="2">
    <source>
        <dbReference type="EMBL" id="VDO97671.1"/>
    </source>
</evidence>
<reference evidence="4" key="1">
    <citation type="submission" date="2016-06" db="UniProtKB">
        <authorList>
            <consortium name="WormBaseParasite"/>
        </authorList>
    </citation>
    <scope>IDENTIFICATION</scope>
</reference>
<protein>
    <submittedName>
        <fullName evidence="4">DSHCT domain-containing protein</fullName>
    </submittedName>
</protein>
<proteinExistence type="predicted"/>
<evidence type="ECO:0000313" key="3">
    <source>
        <dbReference type="Proteomes" id="UP000270296"/>
    </source>
</evidence>
<organism evidence="4">
    <name type="scientific">Soboliphyme baturini</name>
    <dbReference type="NCBI Taxonomy" id="241478"/>
    <lineage>
        <taxon>Eukaryota</taxon>
        <taxon>Metazoa</taxon>
        <taxon>Ecdysozoa</taxon>
        <taxon>Nematoda</taxon>
        <taxon>Enoplea</taxon>
        <taxon>Dorylaimia</taxon>
        <taxon>Dioctophymatida</taxon>
        <taxon>Dioctophymatoidea</taxon>
        <taxon>Soboliphymatidae</taxon>
        <taxon>Soboliphyme</taxon>
    </lineage>
</organism>
<dbReference type="Gene3D" id="1.10.3380.30">
    <property type="match status" value="1"/>
</dbReference>
<reference evidence="2 3" key="2">
    <citation type="submission" date="2018-11" db="EMBL/GenBank/DDBJ databases">
        <authorList>
            <consortium name="Pathogen Informatics"/>
        </authorList>
    </citation>
    <scope>NUCLEOTIDE SEQUENCE [LARGE SCALE GENOMIC DNA]</scope>
</reference>
<dbReference type="Pfam" id="PF08148">
    <property type="entry name" value="DSHCT"/>
    <property type="match status" value="1"/>
</dbReference>
<dbReference type="InterPro" id="IPR012961">
    <property type="entry name" value="Ski2/MTR4_C"/>
</dbReference>
<feature type="domain" description="ATP-dependent RNA helicase Ski2/MTR4 C-terminal" evidence="1">
    <location>
        <begin position="2"/>
        <end position="34"/>
    </location>
</feature>
<sequence length="42" mass="4800">MCCDLRKAARMLGSQSVEEKFEECAALIKRDIVFVQSLYTSE</sequence>